<reference evidence="3" key="1">
    <citation type="journal article" date="2013" name="Genome Biol.">
        <title>Reference genomes and transcriptomes of Nicotiana sylvestris and Nicotiana tomentosiformis.</title>
        <authorList>
            <person name="Sierro N."/>
            <person name="Battey J.N."/>
            <person name="Ouadi S."/>
            <person name="Bovet L."/>
            <person name="Goepfert S."/>
            <person name="Bakaher N."/>
            <person name="Peitsch M.C."/>
            <person name="Ivanov N.V."/>
        </authorList>
    </citation>
    <scope>NUCLEOTIDE SEQUENCE [LARGE SCALE GENOMIC DNA]</scope>
</reference>
<dbReference type="PANTHER" id="PTHR47123:SF6">
    <property type="entry name" value="F-BOX PROTEIN SKIP23-LIKE ISOFORM X1"/>
    <property type="match status" value="1"/>
</dbReference>
<gene>
    <name evidence="4" type="primary">LOC104210579</name>
</gene>
<dbReference type="OrthoDB" id="638130at2759"/>
<proteinExistence type="predicted"/>
<accession>A0A1U7UYJ4</accession>
<dbReference type="Pfam" id="PF03478">
    <property type="entry name" value="Beta-prop_KIB1-4"/>
    <property type="match status" value="1"/>
</dbReference>
<dbReference type="AlphaFoldDB" id="A0A1U7UYJ4"/>
<dbReference type="InterPro" id="IPR051304">
    <property type="entry name" value="SCF_F-box_domain"/>
</dbReference>
<dbReference type="eggNOG" id="KOG1916">
    <property type="taxonomic scope" value="Eukaryota"/>
</dbReference>
<name>A0A1U7UYJ4_NICSY</name>
<dbReference type="PANTHER" id="PTHR47123">
    <property type="entry name" value="F-BOX PROTEIN SKIP23"/>
    <property type="match status" value="1"/>
</dbReference>
<keyword evidence="3" id="KW-1185">Reference proteome</keyword>
<feature type="domain" description="Enhancer of mRNA-decapping protein 4 C-terminal" evidence="2">
    <location>
        <begin position="319"/>
        <end position="397"/>
    </location>
</feature>
<dbReference type="Pfam" id="PF21289">
    <property type="entry name" value="EDC4_C"/>
    <property type="match status" value="1"/>
</dbReference>
<reference evidence="4" key="2">
    <citation type="submission" date="2025-08" db="UniProtKB">
        <authorList>
            <consortium name="RefSeq"/>
        </authorList>
    </citation>
    <scope>IDENTIFICATION</scope>
    <source>
        <tissue evidence="4">Leaf</tissue>
    </source>
</reference>
<dbReference type="InterPro" id="IPR044938">
    <property type="entry name" value="EDC4_C_sf"/>
</dbReference>
<evidence type="ECO:0000313" key="4">
    <source>
        <dbReference type="RefSeq" id="XP_009757811.1"/>
    </source>
</evidence>
<feature type="domain" description="KIB1-4 beta-propeller" evidence="1">
    <location>
        <begin position="80"/>
        <end position="250"/>
    </location>
</feature>
<dbReference type="RefSeq" id="XP_009757811.1">
    <property type="nucleotide sequence ID" value="XM_009759509.1"/>
</dbReference>
<sequence>MNPVAGKYIYIYKDNGSRRMIQVLPDYMPVVLNLLDFRVSQVSKAYHVQLVKRSSFKDYGVGYRFSKILPSANHARSRDQANHFSIMAIVHTGELTYLNAGDDKWTELKDASCYIVDIILYKGNFYAVDRYGKTIKFDSSFNETVVSSILYDGGSKKRLVESSGELFLVDIVLDVDKKKHHAEHPAWDRALEIKIYRLDEEKHEWIEVSTLGDRIFFAGDDCCFSVTSQDFGEDYCRGNCIYFANRGTDIFWPPPSWLNQARSDALDAIKSASWMTQKLSKELADVKKKLLDLTLSGSNFQSPNPLLEAPLDPTKELSRLLVEHKYEEAFPAALQRSDVSNIVPWLCSQVDLPGILSMNPLPLSEVLVSLLKQLACDVSRETSPKLSWMRNVLSAINSLSFLAQN</sequence>
<dbReference type="InterPro" id="IPR005174">
    <property type="entry name" value="KIB1-4_b-propeller"/>
</dbReference>
<dbReference type="Gene3D" id="1.10.220.100">
    <property type="entry name" value="conserved c-terminal region of ge- 1"/>
    <property type="match status" value="1"/>
</dbReference>
<evidence type="ECO:0000259" key="1">
    <source>
        <dbReference type="Pfam" id="PF03478"/>
    </source>
</evidence>
<evidence type="ECO:0000313" key="3">
    <source>
        <dbReference type="Proteomes" id="UP000189701"/>
    </source>
</evidence>
<evidence type="ECO:0000259" key="2">
    <source>
        <dbReference type="Pfam" id="PF21289"/>
    </source>
</evidence>
<dbReference type="Proteomes" id="UP000189701">
    <property type="component" value="Unplaced"/>
</dbReference>
<organism evidence="3 4">
    <name type="scientific">Nicotiana sylvestris</name>
    <name type="common">Wood tobacco</name>
    <name type="synonym">South American tobacco</name>
    <dbReference type="NCBI Taxonomy" id="4096"/>
    <lineage>
        <taxon>Eukaryota</taxon>
        <taxon>Viridiplantae</taxon>
        <taxon>Streptophyta</taxon>
        <taxon>Embryophyta</taxon>
        <taxon>Tracheophyta</taxon>
        <taxon>Spermatophyta</taxon>
        <taxon>Magnoliopsida</taxon>
        <taxon>eudicotyledons</taxon>
        <taxon>Gunneridae</taxon>
        <taxon>Pentapetalae</taxon>
        <taxon>asterids</taxon>
        <taxon>lamiids</taxon>
        <taxon>Solanales</taxon>
        <taxon>Solanaceae</taxon>
        <taxon>Nicotianoideae</taxon>
        <taxon>Nicotianeae</taxon>
        <taxon>Nicotiana</taxon>
    </lineage>
</organism>
<dbReference type="InterPro" id="IPR049404">
    <property type="entry name" value="EDC4_C"/>
</dbReference>
<protein>
    <submittedName>
        <fullName evidence="4">F-box protein SKIP23-like</fullName>
    </submittedName>
</protein>
<dbReference type="STRING" id="4096.A0A1U7UYJ4"/>